<dbReference type="RefSeq" id="WP_094779723.1">
    <property type="nucleotide sequence ID" value="NZ_CYGX02000025.1"/>
</dbReference>
<sequence>MRFFCHIDPGSITSNIAICVAPVLIALPCGVDAHSAQPQPTTLAQPAAASVNDLSLDVRMLERQRGGGAGMLMVGVTPQLMRSSGEHVTLWDEIAPPSPRPIPLPIPIPIPVGAARAAQGNVQGNVAVYQIK</sequence>
<dbReference type="OrthoDB" id="9035609at2"/>
<dbReference type="Proteomes" id="UP000187012">
    <property type="component" value="Unassembled WGS sequence"/>
</dbReference>
<accession>A0A1N7RYB9</accession>
<keyword evidence="2" id="KW-1185">Reference proteome</keyword>
<evidence type="ECO:0000313" key="1">
    <source>
        <dbReference type="EMBL" id="SIT40128.1"/>
    </source>
</evidence>
<proteinExistence type="predicted"/>
<evidence type="ECO:0000313" key="2">
    <source>
        <dbReference type="Proteomes" id="UP000187012"/>
    </source>
</evidence>
<name>A0A1N7RYB9_9BURK</name>
<protein>
    <submittedName>
        <fullName evidence="1">Uncharacterized protein</fullName>
    </submittedName>
</protein>
<reference evidence="1 2" key="1">
    <citation type="submission" date="2016-12" db="EMBL/GenBank/DDBJ databases">
        <authorList>
            <person name="Song W.-J."/>
            <person name="Kurnit D.M."/>
        </authorList>
    </citation>
    <scope>NUCLEOTIDE SEQUENCE [LARGE SCALE GENOMIC DNA]</scope>
    <source>
        <strain evidence="1 2">STM7296</strain>
    </source>
</reference>
<organism evidence="1 2">
    <name type="scientific">Paraburkholderia ribeironis</name>
    <dbReference type="NCBI Taxonomy" id="1247936"/>
    <lineage>
        <taxon>Bacteria</taxon>
        <taxon>Pseudomonadati</taxon>
        <taxon>Pseudomonadota</taxon>
        <taxon>Betaproteobacteria</taxon>
        <taxon>Burkholderiales</taxon>
        <taxon>Burkholderiaceae</taxon>
        <taxon>Paraburkholderia</taxon>
    </lineage>
</organism>
<dbReference type="EMBL" id="CYGX02000025">
    <property type="protein sequence ID" value="SIT40128.1"/>
    <property type="molecule type" value="Genomic_DNA"/>
</dbReference>
<gene>
    <name evidence="1" type="ORF">BN2475_250020</name>
</gene>
<dbReference type="AlphaFoldDB" id="A0A1N7RYB9"/>